<feature type="domain" description="FAD dependent oxidoreductase" evidence="2">
    <location>
        <begin position="37"/>
        <end position="379"/>
    </location>
</feature>
<evidence type="ECO:0000259" key="2">
    <source>
        <dbReference type="Pfam" id="PF01266"/>
    </source>
</evidence>
<evidence type="ECO:0000313" key="3">
    <source>
        <dbReference type="EMBL" id="AXT48444.1"/>
    </source>
</evidence>
<dbReference type="EMBL" id="CP031968">
    <property type="protein sequence ID" value="AXT48444.1"/>
    <property type="molecule type" value="Genomic_DNA"/>
</dbReference>
<dbReference type="Gene3D" id="3.30.9.10">
    <property type="entry name" value="D-Amino Acid Oxidase, subunit A, domain 2"/>
    <property type="match status" value="1"/>
</dbReference>
<dbReference type="InterPro" id="IPR006076">
    <property type="entry name" value="FAD-dep_OxRdtase"/>
</dbReference>
<dbReference type="InterPro" id="IPR036188">
    <property type="entry name" value="FAD/NAD-bd_sf"/>
</dbReference>
<dbReference type="SUPFAM" id="SSF51905">
    <property type="entry name" value="FAD/NAD(P)-binding domain"/>
    <property type="match status" value="1"/>
</dbReference>
<dbReference type="GO" id="GO:0005737">
    <property type="term" value="C:cytoplasm"/>
    <property type="evidence" value="ECO:0007669"/>
    <property type="project" value="TreeGrafter"/>
</dbReference>
<dbReference type="Pfam" id="PF01266">
    <property type="entry name" value="DAO"/>
    <property type="match status" value="1"/>
</dbReference>
<evidence type="ECO:0000256" key="1">
    <source>
        <dbReference type="ARBA" id="ARBA00023002"/>
    </source>
</evidence>
<proteinExistence type="predicted"/>
<dbReference type="GO" id="GO:0016491">
    <property type="term" value="F:oxidoreductase activity"/>
    <property type="evidence" value="ECO:0007669"/>
    <property type="project" value="UniProtKB-KW"/>
</dbReference>
<accession>A0AAD0W9I9</accession>
<sequence>MTASALDALRSAATGWQARAPRLLAAKADALPVSCELAVIGAGLTGLSAALAAAEAGCSVVVLEADAVGGGATGRNSGFVVPVPARCGPPELRAWLGPQAEGYLAGLSEAAAELLALPEASPVRKGWMQLFSAPGSAQASALAWRRLGVRARALDAEQAQALSAASGYHGGLLFEDGGQIDPLALARGLAERCRQRGVILLERCPAKLVERESRDGMHVIRTLRGSLRASRVLMAGNAYSRDGVAAVARHSVPLTLALGQFELSAEQQARVLPADIPFSDNRRDMWFFRKMPEGQLLTGLFALRPDAETEQYAAALRQRVRAVFGLELDAAPRLWAGQVGLTPSGLPSLRRVGDGVLAWTGCNGRGLALSFMLGRTLARQLIGAGPALLPFNPRPLRGRALLKWMTEAVIAHDRRRRARLTPAEPRSQKEATP</sequence>
<dbReference type="Gene3D" id="3.50.50.60">
    <property type="entry name" value="FAD/NAD(P)-binding domain"/>
    <property type="match status" value="1"/>
</dbReference>
<evidence type="ECO:0000313" key="4">
    <source>
        <dbReference type="Proteomes" id="UP000259465"/>
    </source>
</evidence>
<keyword evidence="1" id="KW-0560">Oxidoreductase</keyword>
<dbReference type="AlphaFoldDB" id="A0AAD0W9I9"/>
<reference evidence="3 4" key="1">
    <citation type="submission" date="2018-08" db="EMBL/GenBank/DDBJ databases">
        <title>Complete genome sequence of JP2-74.</title>
        <authorList>
            <person name="Wu L."/>
        </authorList>
    </citation>
    <scope>NUCLEOTIDE SEQUENCE [LARGE SCALE GENOMIC DNA]</scope>
    <source>
        <strain evidence="3 4">JP2-74</strain>
    </source>
</reference>
<gene>
    <name evidence="3" type="ORF">D1345_20760</name>
</gene>
<dbReference type="PANTHER" id="PTHR13847:SF281">
    <property type="entry name" value="FAD DEPENDENT OXIDOREDUCTASE DOMAIN-CONTAINING PROTEIN"/>
    <property type="match status" value="1"/>
</dbReference>
<dbReference type="PANTHER" id="PTHR13847">
    <property type="entry name" value="SARCOSINE DEHYDROGENASE-RELATED"/>
    <property type="match status" value="1"/>
</dbReference>
<dbReference type="Proteomes" id="UP000259465">
    <property type="component" value="Chromosome"/>
</dbReference>
<keyword evidence="4" id="KW-1185">Reference proteome</keyword>
<organism evidence="3 4">
    <name type="scientific">Chromobacterium rhizoryzae</name>
    <dbReference type="NCBI Taxonomy" id="1778675"/>
    <lineage>
        <taxon>Bacteria</taxon>
        <taxon>Pseudomonadati</taxon>
        <taxon>Pseudomonadota</taxon>
        <taxon>Betaproteobacteria</taxon>
        <taxon>Neisseriales</taxon>
        <taxon>Chromobacteriaceae</taxon>
        <taxon>Chromobacterium</taxon>
    </lineage>
</organism>
<dbReference type="KEGG" id="crz:D1345_20760"/>
<dbReference type="RefSeq" id="WP_118268407.1">
    <property type="nucleotide sequence ID" value="NZ_CP031968.1"/>
</dbReference>
<protein>
    <submittedName>
        <fullName evidence="3">FAD-binding oxidoreductase</fullName>
    </submittedName>
</protein>
<name>A0AAD0W9I9_9NEIS</name>